<feature type="transmembrane region" description="Helical" evidence="1">
    <location>
        <begin position="26"/>
        <end position="46"/>
    </location>
</feature>
<feature type="transmembrane region" description="Helical" evidence="1">
    <location>
        <begin position="87"/>
        <end position="120"/>
    </location>
</feature>
<dbReference type="AlphaFoldDB" id="A0A2U0SGJ6"/>
<keyword evidence="1" id="KW-0812">Transmembrane</keyword>
<organism evidence="2 3">
    <name type="scientific">Sphingomonas pokkalii</name>
    <dbReference type="NCBI Taxonomy" id="2175090"/>
    <lineage>
        <taxon>Bacteria</taxon>
        <taxon>Pseudomonadati</taxon>
        <taxon>Pseudomonadota</taxon>
        <taxon>Alphaproteobacteria</taxon>
        <taxon>Sphingomonadales</taxon>
        <taxon>Sphingomonadaceae</taxon>
        <taxon>Sphingomonas</taxon>
    </lineage>
</organism>
<dbReference type="InterPro" id="IPR022270">
    <property type="entry name" value="Blh_diox"/>
</dbReference>
<feature type="transmembrane region" description="Helical" evidence="1">
    <location>
        <begin position="140"/>
        <end position="161"/>
    </location>
</feature>
<reference evidence="2 3" key="1">
    <citation type="submission" date="2018-05" db="EMBL/GenBank/DDBJ databases">
        <title>Description of Sphingomonas pokkalii sp nov, isolated from the rhizosphere of saline tolerant pokkali rice and its draft genome analysis.</title>
        <authorList>
            <person name="Menon R."/>
            <person name="Kumari S."/>
            <person name="Rameshkumar N."/>
        </authorList>
    </citation>
    <scope>NUCLEOTIDE SEQUENCE [LARGE SCALE GENOMIC DNA]</scope>
    <source>
        <strain evidence="2 3">L3B27</strain>
    </source>
</reference>
<evidence type="ECO:0000313" key="2">
    <source>
        <dbReference type="EMBL" id="PVX30486.1"/>
    </source>
</evidence>
<dbReference type="Proteomes" id="UP000245890">
    <property type="component" value="Unassembled WGS sequence"/>
</dbReference>
<feature type="transmembrane region" description="Helical" evidence="1">
    <location>
        <begin position="173"/>
        <end position="195"/>
    </location>
</feature>
<name>A0A2U0SGJ6_9SPHN</name>
<evidence type="ECO:0000256" key="1">
    <source>
        <dbReference type="SAM" id="Phobius"/>
    </source>
</evidence>
<proteinExistence type="predicted"/>
<feature type="transmembrane region" description="Helical" evidence="1">
    <location>
        <begin position="250"/>
        <end position="270"/>
    </location>
</feature>
<sequence length="319" mass="32981">MRGISPLALPSPAGAARSSAHAQDRAVPAAFWLAALCIVLPLASGLDLETPLVTQAGMVLMLAGGLPHGGHDLLVARRLFRMHGPGLVLFVLAYMAAAGVMALAWWLMPLAAMLGFLALAAWHFSEDWQVPQDRLLRTAAGLAPIAAAVLGQPAAVSRLFATMTDPGTGALALALVTLVAPVALLVAAVAIAMAWQSGSPRWASAQGTALALLAVAPPTIAFPVYFALLHSRRHVIAILDAFGTAGIGHAHPRVAATTLALIACAAWALLSPRFVDLVHGIDPALAFQLLSVVAVPHLIFDAIGMKFRPARGDAVPVDA</sequence>
<dbReference type="Pfam" id="PF15461">
    <property type="entry name" value="BCD"/>
    <property type="match status" value="1"/>
</dbReference>
<protein>
    <submittedName>
        <fullName evidence="2">Beta-carotene 15,15'-monooxygenase</fullName>
    </submittedName>
</protein>
<gene>
    <name evidence="2" type="ORF">DD559_14965</name>
</gene>
<dbReference type="GO" id="GO:0004497">
    <property type="term" value="F:monooxygenase activity"/>
    <property type="evidence" value="ECO:0007669"/>
    <property type="project" value="UniProtKB-KW"/>
</dbReference>
<keyword evidence="2" id="KW-0503">Monooxygenase</keyword>
<keyword evidence="1" id="KW-0472">Membrane</keyword>
<dbReference type="NCBIfam" id="TIGR03753">
    <property type="entry name" value="blh_monoox"/>
    <property type="match status" value="1"/>
</dbReference>
<accession>A0A2U0SGJ6</accession>
<comment type="caution">
    <text evidence="2">The sequence shown here is derived from an EMBL/GenBank/DDBJ whole genome shotgun (WGS) entry which is preliminary data.</text>
</comment>
<dbReference type="EMBL" id="QENQ01000001">
    <property type="protein sequence ID" value="PVX30486.1"/>
    <property type="molecule type" value="Genomic_DNA"/>
</dbReference>
<keyword evidence="2" id="KW-0560">Oxidoreductase</keyword>
<feature type="transmembrane region" description="Helical" evidence="1">
    <location>
        <begin position="207"/>
        <end position="229"/>
    </location>
</feature>
<keyword evidence="1" id="KW-1133">Transmembrane helix</keyword>
<keyword evidence="3" id="KW-1185">Reference proteome</keyword>
<dbReference type="GO" id="GO:0016702">
    <property type="term" value="F:oxidoreductase activity, acting on single donors with incorporation of molecular oxygen, incorporation of two atoms of oxygen"/>
    <property type="evidence" value="ECO:0007669"/>
    <property type="project" value="InterPro"/>
</dbReference>
<dbReference type="OrthoDB" id="7470281at2"/>
<feature type="transmembrane region" description="Helical" evidence="1">
    <location>
        <begin position="285"/>
        <end position="303"/>
    </location>
</feature>
<evidence type="ECO:0000313" key="3">
    <source>
        <dbReference type="Proteomes" id="UP000245890"/>
    </source>
</evidence>